<evidence type="ECO:0000256" key="1">
    <source>
        <dbReference type="SAM" id="Phobius"/>
    </source>
</evidence>
<dbReference type="Proteomes" id="UP001652442">
    <property type="component" value="Unassembled WGS sequence"/>
</dbReference>
<reference evidence="2 3" key="1">
    <citation type="journal article" date="2021" name="ISME Commun">
        <title>Automated analysis of genomic sequences facilitates high-throughput and comprehensive description of bacteria.</title>
        <authorList>
            <person name="Hitch T.C.A."/>
        </authorList>
    </citation>
    <scope>NUCLEOTIDE SEQUENCE [LARGE SCALE GENOMIC DNA]</scope>
    <source>
        <strain evidence="2 3">Sanger_109</strain>
    </source>
</reference>
<dbReference type="EMBL" id="JAOQJQ010000005">
    <property type="protein sequence ID" value="MCU6763127.1"/>
    <property type="molecule type" value="Genomic_DNA"/>
</dbReference>
<sequence>MSKKEYLKRYLFFFLGLYILAFGIALSAKASLGTSPVASIPYVLSLTLPFTMGQLTIVIQSVYILIEILILRKNFRPFQLLQLGVVLLFGWFNDLSLTILSGVSPDHYAVQWFLCLLSTFIIGFGVSMEIRSGVLTLAVDGLVLTISKVLQAEFGKVKTIFDCCQVAIAVICSFVISHKLMGVREGTVAAAILVGMTIKLYNKKLNRFYERIGLVPVQK</sequence>
<name>A0ABT2TNE3_9FIRM</name>
<feature type="transmembrane region" description="Helical" evidence="1">
    <location>
        <begin position="109"/>
        <end position="127"/>
    </location>
</feature>
<keyword evidence="1" id="KW-0812">Transmembrane</keyword>
<proteinExistence type="predicted"/>
<dbReference type="PANTHER" id="PTHR40078:SF1">
    <property type="entry name" value="INTEGRAL MEMBRANE PROTEIN"/>
    <property type="match status" value="1"/>
</dbReference>
<dbReference type="PANTHER" id="PTHR40078">
    <property type="entry name" value="INTEGRAL MEMBRANE PROTEIN-RELATED"/>
    <property type="match status" value="1"/>
</dbReference>
<evidence type="ECO:0000313" key="3">
    <source>
        <dbReference type="Proteomes" id="UP001652442"/>
    </source>
</evidence>
<keyword evidence="1" id="KW-0472">Membrane</keyword>
<keyword evidence="3" id="KW-1185">Reference proteome</keyword>
<feature type="transmembrane region" description="Helical" evidence="1">
    <location>
        <begin position="83"/>
        <end position="103"/>
    </location>
</feature>
<comment type="caution">
    <text evidence="2">The sequence shown here is derived from an EMBL/GenBank/DDBJ whole genome shotgun (WGS) entry which is preliminary data.</text>
</comment>
<dbReference type="RefSeq" id="WP_158425771.1">
    <property type="nucleotide sequence ID" value="NZ_JAOQJQ010000005.1"/>
</dbReference>
<protein>
    <submittedName>
        <fullName evidence="2">DUF6198 family protein</fullName>
    </submittedName>
</protein>
<dbReference type="InterPro" id="IPR038750">
    <property type="entry name" value="YczE/YyaS-like"/>
</dbReference>
<keyword evidence="1" id="KW-1133">Transmembrane helix</keyword>
<organism evidence="2 3">
    <name type="scientific">Brotonthovivens ammoniilytica</name>
    <dbReference type="NCBI Taxonomy" id="2981725"/>
    <lineage>
        <taxon>Bacteria</taxon>
        <taxon>Bacillati</taxon>
        <taxon>Bacillota</taxon>
        <taxon>Clostridia</taxon>
        <taxon>Lachnospirales</taxon>
        <taxon>Lachnospiraceae</taxon>
        <taxon>Brotonthovivens</taxon>
    </lineage>
</organism>
<gene>
    <name evidence="2" type="ORF">OCV88_12460</name>
</gene>
<dbReference type="Pfam" id="PF19700">
    <property type="entry name" value="DUF6198"/>
    <property type="match status" value="1"/>
</dbReference>
<feature type="transmembrane region" description="Helical" evidence="1">
    <location>
        <begin position="51"/>
        <end position="71"/>
    </location>
</feature>
<evidence type="ECO:0000313" key="2">
    <source>
        <dbReference type="EMBL" id="MCU6763127.1"/>
    </source>
</evidence>
<accession>A0ABT2TNE3</accession>